<keyword evidence="2" id="KW-0812">Transmembrane</keyword>
<dbReference type="InterPro" id="IPR052744">
    <property type="entry name" value="GPAT/DAPAT"/>
</dbReference>
<accession>A0A4S4M7T5</accession>
<evidence type="ECO:0000313" key="5">
    <source>
        <dbReference type="EMBL" id="THH20628.1"/>
    </source>
</evidence>
<dbReference type="InterPro" id="IPR036514">
    <property type="entry name" value="SGNH_hydro_sf"/>
</dbReference>
<dbReference type="SUPFAM" id="SSF69593">
    <property type="entry name" value="Glycerol-3-phosphate (1)-acyltransferase"/>
    <property type="match status" value="1"/>
</dbReference>
<name>A0A4S4M7T5_9AGAM</name>
<dbReference type="GO" id="GO:0008654">
    <property type="term" value="P:phospholipid biosynthetic process"/>
    <property type="evidence" value="ECO:0007669"/>
    <property type="project" value="TreeGrafter"/>
</dbReference>
<evidence type="ECO:0000256" key="2">
    <source>
        <dbReference type="SAM" id="Phobius"/>
    </source>
</evidence>
<dbReference type="PANTHER" id="PTHR31605">
    <property type="entry name" value="GLYCEROL-3-PHOSPHATE O-ACYLTRANSFERASE 1"/>
    <property type="match status" value="1"/>
</dbReference>
<dbReference type="Pfam" id="PF00657">
    <property type="entry name" value="Lipase_GDSL"/>
    <property type="match status" value="1"/>
</dbReference>
<dbReference type="InterPro" id="IPR002123">
    <property type="entry name" value="Plipid/glycerol_acylTrfase"/>
</dbReference>
<evidence type="ECO:0000313" key="6">
    <source>
        <dbReference type="Proteomes" id="UP000310158"/>
    </source>
</evidence>
<feature type="transmembrane region" description="Helical" evidence="2">
    <location>
        <begin position="669"/>
        <end position="693"/>
    </location>
</feature>
<keyword evidence="3" id="KW-0732">Signal</keyword>
<dbReference type="CDD" id="cd01846">
    <property type="entry name" value="fatty_acyltransferase_like"/>
    <property type="match status" value="1"/>
</dbReference>
<keyword evidence="6" id="KW-1185">Reference proteome</keyword>
<dbReference type="GO" id="GO:0016788">
    <property type="term" value="F:hydrolase activity, acting on ester bonds"/>
    <property type="evidence" value="ECO:0007669"/>
    <property type="project" value="InterPro"/>
</dbReference>
<feature type="region of interest" description="Disordered" evidence="1">
    <location>
        <begin position="407"/>
        <end position="427"/>
    </location>
</feature>
<feature type="signal peptide" evidence="3">
    <location>
        <begin position="1"/>
        <end position="19"/>
    </location>
</feature>
<dbReference type="OrthoDB" id="1600564at2759"/>
<evidence type="ECO:0000256" key="1">
    <source>
        <dbReference type="SAM" id="MobiDB-lite"/>
    </source>
</evidence>
<feature type="transmembrane region" description="Helical" evidence="2">
    <location>
        <begin position="759"/>
        <end position="781"/>
    </location>
</feature>
<comment type="caution">
    <text evidence="5">The sequence shown here is derived from an EMBL/GenBank/DDBJ whole genome shotgun (WGS) entry which is preliminary data.</text>
</comment>
<evidence type="ECO:0000256" key="3">
    <source>
        <dbReference type="SAM" id="SignalP"/>
    </source>
</evidence>
<dbReference type="SMART" id="SM00563">
    <property type="entry name" value="PlsC"/>
    <property type="match status" value="1"/>
</dbReference>
<sequence>MGFLRALAIVILGVIQVSSLTWSETDFMFIFGDSYTTTGWNISAGIDSPVPGFTSSNGPNWVQYLGGTYNVTDTKVFNLAYGGATIDSALVPPYLPTVQSIVNQVSLFEQFLGHKPVGASWKSDNSLFAFWIGINDVGNSVSWTNVSQSAFHTTLMKRLFGQVEELYHSGARSFLFLTVPPTNRAPIFIVQGSSMTARVASSIADYNSQLRSFAKAFQQEHKDLDQVVVFDTQSIFNTLLDNAKTFGFVNASGYCDTYQNGTPSIATQVGPCAPVADYFWLNTLHPLFTVHDETCETATGQFEFTTHIVLDADLNMEPMLVYRALRKISDWTLTTFYSEVYVVGRENVPTDGPVIVYAGTLFSTHIATLAVTIPHRRRVSFWAKSSMFKSPFTRFIMVSSGSIPVSRNPNNAAATQSPSATPTPATKSLLSTTSRALSRQGVVGVFPEGTSYSEPRIMQVKGGAAIAALEYVKWESEMDDIGTHERPKKKLSLVPVGIVYTDKSQFLSRIVVRYGKPIPIDTYSEQYLSALTKSDTRVILGNLNAEIERRMFELTINAPDWETLYACQMSREILWCQTDVPLKDFTSISQTLVSIFTPQATSERQQHVKASLLKYASLLHYTGLRHNSLSSVLPRVGSQRPSSTSAPTVNQAARSLFYNLSVSLLHPRFLLFFPVFVLHIPAYCTSLLAVRFFADRELEETISQFKVIFGGIGLTASYGLVAALVVKAVKRVSMAQMPSGRLSAIVMSSGMLSRGDAGILARLLRTIGLGLVAYSAVRALAKRHKLLVKGNYAQFKRLIASYKVFRGVLSQPSLSIPVDRLNSSYLRPPIPPRNPFVKYPASTDDDPARGEREPPVPSYKLIRHLLEARERAVRDLVGYLQQQEVKHQDNMTPAWMDIQSRVKDLQKEIGLLFKDR</sequence>
<dbReference type="PANTHER" id="PTHR31605:SF0">
    <property type="entry name" value="GLYCEROL-3-PHOSPHATE O-ACYLTRANSFERASE 1"/>
    <property type="match status" value="1"/>
</dbReference>
<dbReference type="Pfam" id="PF01553">
    <property type="entry name" value="Acyltransferase"/>
    <property type="match status" value="1"/>
</dbReference>
<dbReference type="SUPFAM" id="SSF52266">
    <property type="entry name" value="SGNH hydrolase"/>
    <property type="match status" value="1"/>
</dbReference>
<dbReference type="InterPro" id="IPR001087">
    <property type="entry name" value="GDSL"/>
</dbReference>
<evidence type="ECO:0000259" key="4">
    <source>
        <dbReference type="SMART" id="SM00563"/>
    </source>
</evidence>
<gene>
    <name evidence="5" type="ORF">EW146_g759</name>
</gene>
<keyword evidence="2" id="KW-0472">Membrane</keyword>
<organism evidence="5 6">
    <name type="scientific">Bondarzewia mesenterica</name>
    <dbReference type="NCBI Taxonomy" id="1095465"/>
    <lineage>
        <taxon>Eukaryota</taxon>
        <taxon>Fungi</taxon>
        <taxon>Dikarya</taxon>
        <taxon>Basidiomycota</taxon>
        <taxon>Agaricomycotina</taxon>
        <taxon>Agaricomycetes</taxon>
        <taxon>Russulales</taxon>
        <taxon>Bondarzewiaceae</taxon>
        <taxon>Bondarzewia</taxon>
    </lineage>
</organism>
<dbReference type="Proteomes" id="UP000310158">
    <property type="component" value="Unassembled WGS sequence"/>
</dbReference>
<protein>
    <recommendedName>
        <fullName evidence="4">Phospholipid/glycerol acyltransferase domain-containing protein</fullName>
    </recommendedName>
</protein>
<dbReference type="EMBL" id="SGPL01000017">
    <property type="protein sequence ID" value="THH20628.1"/>
    <property type="molecule type" value="Genomic_DNA"/>
</dbReference>
<dbReference type="AlphaFoldDB" id="A0A4S4M7T5"/>
<keyword evidence="2" id="KW-1133">Transmembrane helix</keyword>
<feature type="domain" description="Phospholipid/glycerol acyltransferase" evidence="4">
    <location>
        <begin position="355"/>
        <end position="501"/>
    </location>
</feature>
<dbReference type="GO" id="GO:0016287">
    <property type="term" value="F:glycerone-phosphate O-acyltransferase activity"/>
    <property type="evidence" value="ECO:0007669"/>
    <property type="project" value="TreeGrafter"/>
</dbReference>
<reference evidence="5 6" key="1">
    <citation type="submission" date="2019-02" db="EMBL/GenBank/DDBJ databases">
        <title>Genome sequencing of the rare red list fungi Bondarzewia mesenterica.</title>
        <authorList>
            <person name="Buettner E."/>
            <person name="Kellner H."/>
        </authorList>
    </citation>
    <scope>NUCLEOTIDE SEQUENCE [LARGE SCALE GENOMIC DNA]</scope>
    <source>
        <strain evidence="5 6">DSM 108281</strain>
    </source>
</reference>
<dbReference type="Gene3D" id="3.40.50.1110">
    <property type="entry name" value="SGNH hydrolase"/>
    <property type="match status" value="1"/>
</dbReference>
<dbReference type="GO" id="GO:0004366">
    <property type="term" value="F:glycerol-3-phosphate O-acyltransferase activity"/>
    <property type="evidence" value="ECO:0007669"/>
    <property type="project" value="TreeGrafter"/>
</dbReference>
<feature type="transmembrane region" description="Helical" evidence="2">
    <location>
        <begin position="705"/>
        <end position="729"/>
    </location>
</feature>
<feature type="chain" id="PRO_5020315420" description="Phospholipid/glycerol acyltransferase domain-containing protein" evidence="3">
    <location>
        <begin position="20"/>
        <end position="916"/>
    </location>
</feature>
<proteinExistence type="predicted"/>
<feature type="compositionally biased region" description="Low complexity" evidence="1">
    <location>
        <begin position="408"/>
        <end position="427"/>
    </location>
</feature>